<protein>
    <submittedName>
        <fullName evidence="2">Putative secreted protein</fullName>
    </submittedName>
</protein>
<accession>A0A2M4DAT2</accession>
<dbReference type="EMBL" id="GGFL01010010">
    <property type="protein sequence ID" value="MBW74188.1"/>
    <property type="molecule type" value="Transcribed_RNA"/>
</dbReference>
<organism evidence="2">
    <name type="scientific">Anopheles darlingi</name>
    <name type="common">Mosquito</name>
    <dbReference type="NCBI Taxonomy" id="43151"/>
    <lineage>
        <taxon>Eukaryota</taxon>
        <taxon>Metazoa</taxon>
        <taxon>Ecdysozoa</taxon>
        <taxon>Arthropoda</taxon>
        <taxon>Hexapoda</taxon>
        <taxon>Insecta</taxon>
        <taxon>Pterygota</taxon>
        <taxon>Neoptera</taxon>
        <taxon>Endopterygota</taxon>
        <taxon>Diptera</taxon>
        <taxon>Nematocera</taxon>
        <taxon>Culicoidea</taxon>
        <taxon>Culicidae</taxon>
        <taxon>Anophelinae</taxon>
        <taxon>Anopheles</taxon>
    </lineage>
</organism>
<dbReference type="AlphaFoldDB" id="A0A2M4DAT2"/>
<name>A0A2M4DAT2_ANODA</name>
<evidence type="ECO:0000313" key="2">
    <source>
        <dbReference type="EMBL" id="MBW74188.1"/>
    </source>
</evidence>
<evidence type="ECO:0000256" key="1">
    <source>
        <dbReference type="SAM" id="MobiDB-lite"/>
    </source>
</evidence>
<sequence>MPTGCCCPLAAAAAGAAAVAGAASSRTPGERTAPSAPLPSPCGRSWAPAGPVPWHRPSARHQSSPCAY</sequence>
<proteinExistence type="predicted"/>
<feature type="region of interest" description="Disordered" evidence="1">
    <location>
        <begin position="25"/>
        <end position="68"/>
    </location>
</feature>
<reference evidence="2" key="1">
    <citation type="submission" date="2018-01" db="EMBL/GenBank/DDBJ databases">
        <title>An insight into the sialome of Amazonian anophelines.</title>
        <authorList>
            <person name="Ribeiro J.M."/>
            <person name="Scarpassa V."/>
            <person name="Calvo E."/>
        </authorList>
    </citation>
    <scope>NUCLEOTIDE SEQUENCE</scope>
</reference>